<feature type="domain" description="ApeI dehydratase-like" evidence="3">
    <location>
        <begin position="410"/>
        <end position="506"/>
    </location>
</feature>
<dbReference type="GO" id="GO:0016874">
    <property type="term" value="F:ligase activity"/>
    <property type="evidence" value="ECO:0007669"/>
    <property type="project" value="UniProtKB-KW"/>
</dbReference>
<dbReference type="AlphaFoldDB" id="A0A484PYZ4"/>
<evidence type="ECO:0000313" key="5">
    <source>
        <dbReference type="EMBL" id="VFR30451.1"/>
    </source>
</evidence>
<protein>
    <submittedName>
        <fullName evidence="5">FIGfam138462: Acyl-CoA synthetase, AMP-(Fatty) acid ligase / (3R)-hydroxymyristoyl-[ACP] dehydratase</fullName>
        <ecNumber evidence="5">4.2.1.-</ecNumber>
    </submittedName>
</protein>
<evidence type="ECO:0000259" key="2">
    <source>
        <dbReference type="Pfam" id="PF00501"/>
    </source>
</evidence>
<dbReference type="Gene3D" id="3.10.129.10">
    <property type="entry name" value="Hotdog Thioesterase"/>
    <property type="match status" value="1"/>
</dbReference>
<dbReference type="EMBL" id="CAADHZ010000022">
    <property type="protein sequence ID" value="VFR30451.1"/>
    <property type="molecule type" value="Genomic_DNA"/>
</dbReference>
<accession>A0A484PYZ4</accession>
<dbReference type="InterPro" id="IPR054545">
    <property type="entry name" value="ApeI-like"/>
</dbReference>
<dbReference type="InterPro" id="IPR050237">
    <property type="entry name" value="ATP-dep_AMP-bd_enzyme"/>
</dbReference>
<dbReference type="PROSITE" id="PS00455">
    <property type="entry name" value="AMP_BINDING"/>
    <property type="match status" value="1"/>
</dbReference>
<dbReference type="Pfam" id="PF22818">
    <property type="entry name" value="ApeI-like"/>
    <property type="match status" value="1"/>
</dbReference>
<dbReference type="InterPro" id="IPR000873">
    <property type="entry name" value="AMP-dep_synth/lig_dom"/>
</dbReference>
<feature type="domain" description="AMP-dependent synthetase/ligase" evidence="2">
    <location>
        <begin position="86"/>
        <end position="252"/>
    </location>
</feature>
<dbReference type="InterPro" id="IPR029069">
    <property type="entry name" value="HotDog_dom_sf"/>
</dbReference>
<dbReference type="PANTHER" id="PTHR43767">
    <property type="entry name" value="LONG-CHAIN-FATTY-ACID--COA LIGASE"/>
    <property type="match status" value="1"/>
</dbReference>
<organism evidence="5">
    <name type="scientific">plant metagenome</name>
    <dbReference type="NCBI Taxonomy" id="1297885"/>
    <lineage>
        <taxon>unclassified sequences</taxon>
        <taxon>metagenomes</taxon>
        <taxon>organismal metagenomes</taxon>
    </lineage>
</organism>
<dbReference type="SUPFAM" id="SSF56801">
    <property type="entry name" value="Acetyl-CoA synthetase-like"/>
    <property type="match status" value="1"/>
</dbReference>
<sequence>MALYFYDAVEMAIALLACWRAGVTAVIPGDLLRATCLRIDGDVDLWLSDATLPVGRDRTHHIDALLDAAPLPPCALGYMGEGVVLNTSGSSGVPKQVVKAWAHLASEIRTLAYHWPAAATASVLGSVSAHHMFGLPFRVLWPLCAGHAIDRAQRHYPEALASASLGHARLIWITTPAILRRFGEHFPWDTLSQRLEAIYTAGGPLPASVSDDILRHTGKRPIQIYGSTETGAIAFKQDATAWQALNRAQVGANVAGSLWVSSPWTGNEPVQTADIATFDAQGFQLLGREDRIVKIEEKRVSLRAVELALEQHPFVADVHVGQRNDMPRLVALIGLTRTGLHALRNQGRQAFVQALQRHLASLVEPAAIPRRWRLFTAIPWNAQSKLPRSVFDALSGARPTLPSFGAWTEQEPGTWVSSFEVPPDLAQFSGHFPSTPVVPGVVQIGWALAASAQRGMPLTVANMENLKFQKLLRPGDLAELALSWDAPRKKLSFAIRHQGAPCSSGRLIHNEEHAHV</sequence>
<proteinExistence type="predicted"/>
<dbReference type="Pfam" id="PF00501">
    <property type="entry name" value="AMP-binding"/>
    <property type="match status" value="1"/>
</dbReference>
<evidence type="ECO:0000313" key="4">
    <source>
        <dbReference type="EMBL" id="VFR23846.1"/>
    </source>
</evidence>
<dbReference type="Gene3D" id="3.40.50.12780">
    <property type="entry name" value="N-terminal domain of ligase-like"/>
    <property type="match status" value="1"/>
</dbReference>
<keyword evidence="5" id="KW-0456">Lyase</keyword>
<dbReference type="Gene3D" id="3.30.300.30">
    <property type="match status" value="1"/>
</dbReference>
<dbReference type="SUPFAM" id="SSF54637">
    <property type="entry name" value="Thioesterase/thiol ester dehydrase-isomerase"/>
    <property type="match status" value="1"/>
</dbReference>
<dbReference type="InterPro" id="IPR042099">
    <property type="entry name" value="ANL_N_sf"/>
</dbReference>
<dbReference type="InterPro" id="IPR045851">
    <property type="entry name" value="AMP-bd_C_sf"/>
</dbReference>
<reference evidence="5" key="1">
    <citation type="submission" date="2019-03" db="EMBL/GenBank/DDBJ databases">
        <authorList>
            <person name="Danneels B."/>
        </authorList>
    </citation>
    <scope>NUCLEOTIDE SEQUENCE</scope>
</reference>
<dbReference type="GO" id="GO:0016829">
    <property type="term" value="F:lyase activity"/>
    <property type="evidence" value="ECO:0007669"/>
    <property type="project" value="UniProtKB-KW"/>
</dbReference>
<dbReference type="PANTHER" id="PTHR43767:SF8">
    <property type="entry name" value="LONG-CHAIN-FATTY-ACID--COA LIGASE"/>
    <property type="match status" value="1"/>
</dbReference>
<evidence type="ECO:0000259" key="3">
    <source>
        <dbReference type="Pfam" id="PF22818"/>
    </source>
</evidence>
<dbReference type="EMBL" id="CAADIB010000004">
    <property type="protein sequence ID" value="VFR23846.1"/>
    <property type="molecule type" value="Genomic_DNA"/>
</dbReference>
<evidence type="ECO:0000256" key="1">
    <source>
        <dbReference type="ARBA" id="ARBA00022598"/>
    </source>
</evidence>
<dbReference type="EC" id="4.2.1.-" evidence="5"/>
<keyword evidence="1 5" id="KW-0436">Ligase</keyword>
<dbReference type="InterPro" id="IPR020845">
    <property type="entry name" value="AMP-binding_CS"/>
</dbReference>
<gene>
    <name evidence="5" type="ORF">ANDO1_3471</name>
    <name evidence="4" type="ORF">ANDO2_3377</name>
</gene>
<name>A0A484PYZ4_9ZZZZ</name>